<feature type="compositionally biased region" description="Basic and acidic residues" evidence="1">
    <location>
        <begin position="132"/>
        <end position="147"/>
    </location>
</feature>
<keyword evidence="2" id="KW-0472">Membrane</keyword>
<dbReference type="Proteomes" id="UP000070412">
    <property type="component" value="Unassembled WGS sequence"/>
</dbReference>
<feature type="region of interest" description="Disordered" evidence="1">
    <location>
        <begin position="85"/>
        <end position="147"/>
    </location>
</feature>
<proteinExistence type="predicted"/>
<feature type="transmembrane region" description="Helical" evidence="2">
    <location>
        <begin position="33"/>
        <end position="53"/>
    </location>
</feature>
<feature type="transmembrane region" description="Helical" evidence="2">
    <location>
        <begin position="241"/>
        <end position="266"/>
    </location>
</feature>
<protein>
    <submittedName>
        <fullName evidence="3 4">Uncharacterized protein</fullName>
    </submittedName>
</protein>
<reference evidence="3" key="2">
    <citation type="submission" date="2020-01" db="EMBL/GenBank/DDBJ databases">
        <authorList>
            <person name="Korhonen P.K.K."/>
            <person name="Guangxu M.G."/>
            <person name="Wang T.W."/>
            <person name="Stroehlein A.J.S."/>
            <person name="Young N.D."/>
            <person name="Ang C.-S.A."/>
            <person name="Fernando D.W.F."/>
            <person name="Lu H.L."/>
            <person name="Taylor S.T."/>
            <person name="Ehtesham M.E.M."/>
            <person name="Najaraj S.H.N."/>
            <person name="Harsha G.H.G."/>
            <person name="Madugundu A.M."/>
            <person name="Renuse S.R."/>
            <person name="Holt D.H."/>
            <person name="Pandey A.P."/>
            <person name="Papenfuss A.P."/>
            <person name="Gasser R.B.G."/>
            <person name="Fischer K.F."/>
        </authorList>
    </citation>
    <scope>NUCLEOTIDE SEQUENCE</scope>
    <source>
        <strain evidence="3">SSS_KF_BRIS2020</strain>
    </source>
</reference>
<evidence type="ECO:0000313" key="3">
    <source>
        <dbReference type="EMBL" id="KAF7494994.1"/>
    </source>
</evidence>
<evidence type="ECO:0000313" key="4">
    <source>
        <dbReference type="EnsemblMetazoa" id="KAF7494994.1"/>
    </source>
</evidence>
<evidence type="ECO:0000313" key="5">
    <source>
        <dbReference type="Proteomes" id="UP000070412"/>
    </source>
</evidence>
<dbReference type="EMBL" id="WVUK01000051">
    <property type="protein sequence ID" value="KAF7494994.1"/>
    <property type="molecule type" value="Genomic_DNA"/>
</dbReference>
<reference evidence="4" key="3">
    <citation type="submission" date="2022-06" db="UniProtKB">
        <authorList>
            <consortium name="EnsemblMetazoa"/>
        </authorList>
    </citation>
    <scope>IDENTIFICATION</scope>
</reference>
<reference evidence="5" key="1">
    <citation type="journal article" date="2020" name="PLoS Negl. Trop. Dis.">
        <title>High-quality nuclear genome for Sarcoptes scabiei-A critical resource for a neglected parasite.</title>
        <authorList>
            <person name="Korhonen P.K."/>
            <person name="Gasser R.B."/>
            <person name="Ma G."/>
            <person name="Wang T."/>
            <person name="Stroehlein A.J."/>
            <person name="Young N.D."/>
            <person name="Ang C.S."/>
            <person name="Fernando D.D."/>
            <person name="Lu H.C."/>
            <person name="Taylor S."/>
            <person name="Reynolds S.L."/>
            <person name="Mofiz E."/>
            <person name="Najaraj S.H."/>
            <person name="Gowda H."/>
            <person name="Madugundu A."/>
            <person name="Renuse S."/>
            <person name="Holt D."/>
            <person name="Pandey A."/>
            <person name="Papenfuss A.T."/>
            <person name="Fischer K."/>
        </authorList>
    </citation>
    <scope>NUCLEOTIDE SEQUENCE [LARGE SCALE GENOMIC DNA]</scope>
</reference>
<dbReference type="AlphaFoldDB" id="A0A834RD31"/>
<evidence type="ECO:0000256" key="2">
    <source>
        <dbReference type="SAM" id="Phobius"/>
    </source>
</evidence>
<keyword evidence="2" id="KW-1133">Transmembrane helix</keyword>
<accession>A0A834RD31</accession>
<dbReference type="EnsemblMetazoa" id="SSS_271s_mrna">
    <property type="protein sequence ID" value="KAF7494994.1"/>
    <property type="gene ID" value="SSS_271"/>
</dbReference>
<dbReference type="OrthoDB" id="10667835at2759"/>
<feature type="compositionally biased region" description="Basic and acidic residues" evidence="1">
    <location>
        <begin position="108"/>
        <end position="118"/>
    </location>
</feature>
<keyword evidence="2" id="KW-0812">Transmembrane</keyword>
<sequence>MIESKFDPKLIDRFHHNEYKHRQSFLADWKISITFRLLISIIIIIIIIIFVSFEIINCTAKSLRSDPFIALSRIDLHIELGHHHHHHHHHQLHSQQQHRSSRRIQKRFSQEKKTKFDPIEPIENNNQNQSKSIDDRWRDDHNQQNNDTNRKESLVFCLQDDDCPLLHSVCTKNHQCHCIINHRLTENGLRCEEFRCKNSTECKEWDENLICNKNGECICPEQYHFDDLNQCCHLATTTISWFLGIALLLPLVLAILFCLSCIRLALNHSGHLHHHQSIYLNGPRSRHNTLTSQINQSYRVVNHNHHPHHHNPINHTKQIG</sequence>
<name>A0A834RD31_SARSC</name>
<organism evidence="3">
    <name type="scientific">Sarcoptes scabiei</name>
    <name type="common">Itch mite</name>
    <name type="synonym">Acarus scabiei</name>
    <dbReference type="NCBI Taxonomy" id="52283"/>
    <lineage>
        <taxon>Eukaryota</taxon>
        <taxon>Metazoa</taxon>
        <taxon>Ecdysozoa</taxon>
        <taxon>Arthropoda</taxon>
        <taxon>Chelicerata</taxon>
        <taxon>Arachnida</taxon>
        <taxon>Acari</taxon>
        <taxon>Acariformes</taxon>
        <taxon>Sarcoptiformes</taxon>
        <taxon>Astigmata</taxon>
        <taxon>Psoroptidia</taxon>
        <taxon>Sarcoptoidea</taxon>
        <taxon>Sarcoptidae</taxon>
        <taxon>Sarcoptinae</taxon>
        <taxon>Sarcoptes</taxon>
    </lineage>
</organism>
<gene>
    <name evidence="3" type="ORF">SSS_271</name>
</gene>
<keyword evidence="5" id="KW-1185">Reference proteome</keyword>
<evidence type="ECO:0000256" key="1">
    <source>
        <dbReference type="SAM" id="MobiDB-lite"/>
    </source>
</evidence>